<dbReference type="AlphaFoldDB" id="A0AAU8LIF0"/>
<reference evidence="2" key="1">
    <citation type="journal article" date="2014" name="Genome Announc.">
        <title>Draft Genome Sequences of a Phylogenetically Diverse Suite of Pseudomonas syringae Strains from Multiple Source Populations.</title>
        <authorList>
            <person name="Baltrus D.A."/>
            <person name="Yourstone S."/>
            <person name="Lind A."/>
            <person name="Guilbaud C."/>
            <person name="Sands D.C."/>
            <person name="Jones C.D."/>
            <person name="Morris C.E."/>
            <person name="Dangl J.L."/>
        </authorList>
    </citation>
    <scope>NUCLEOTIDE SEQUENCE</scope>
    <source>
        <strain evidence="2">CC1417</strain>
    </source>
</reference>
<dbReference type="CDD" id="cd14729">
    <property type="entry name" value="RtxA-like"/>
    <property type="match status" value="1"/>
</dbReference>
<accession>A0AAU8LIF0</accession>
<sequence>MRPVGGPSSSYYPPMPEAEGPGTQKAENPSRSAHTRASQAPTALAEAPSLGNITHYRARRFPEEDAEKVRAMLEKMAPSNSEGTAKHAGKIRSDAASSSHVHRSQIVASTSRATAAHSAVDFKANDLAELARWCESQHPFSLDPAKTAGKDNKLPANLVAELLGNGKAAIKKGLDAKGIKLEDVVIAESRKHLHINLNLQEMDYCLGRNKGLWMPDDQSKKLIDRANLYFDDFNAQNIPALAPITNLKSKDSLGVMRELLRDAPGLIVGEGHGAISSKRELIKNFKSLKADGVNTLYMEHLCTESHGKALNEYLNSPKGSQMPARLKVYLDMQTAGNRSPDQAAPKYGFKKLLEAAKEAGMHVVPLDTTKTYATSGQADFKRIKAMNYYAAQTITLSKPEGKWIAFVGSTHATTFEGVPGLSQLCGVRSLVIDDDGPKSRPTIDINVKGYAGKLDPDVRLGYKV</sequence>
<feature type="region of interest" description="Disordered" evidence="1">
    <location>
        <begin position="76"/>
        <end position="112"/>
    </location>
</feature>
<dbReference type="RefSeq" id="WP_032610587.1">
    <property type="nucleotide sequence ID" value="NZ_CP159362.1"/>
</dbReference>
<proteinExistence type="predicted"/>
<reference evidence="2" key="2">
    <citation type="submission" date="2024-07" db="EMBL/GenBank/DDBJ databases">
        <title>A complete genome sequence for Pseudomonas syringae CC1417.</title>
        <authorList>
            <person name="Baltrus D.A."/>
        </authorList>
    </citation>
    <scope>NUCLEOTIDE SEQUENCE</scope>
    <source>
        <strain evidence="2">CC1417</strain>
    </source>
</reference>
<evidence type="ECO:0000313" key="2">
    <source>
        <dbReference type="EMBL" id="XCN68558.1"/>
    </source>
</evidence>
<dbReference type="SUPFAM" id="SSF159501">
    <property type="entry name" value="EreA/ChaN-like"/>
    <property type="match status" value="1"/>
</dbReference>
<gene>
    <name evidence="2" type="ORF">N011_04480</name>
</gene>
<dbReference type="EMBL" id="CP159362">
    <property type="protein sequence ID" value="XCN68558.1"/>
    <property type="molecule type" value="Genomic_DNA"/>
</dbReference>
<organism evidence="2">
    <name type="scientific">Pseudomonas syringae CC1417</name>
    <dbReference type="NCBI Taxonomy" id="1357272"/>
    <lineage>
        <taxon>Bacteria</taxon>
        <taxon>Pseudomonadati</taxon>
        <taxon>Pseudomonadota</taxon>
        <taxon>Gammaproteobacteria</taxon>
        <taxon>Pseudomonadales</taxon>
        <taxon>Pseudomonadaceae</taxon>
        <taxon>Pseudomonas</taxon>
        <taxon>Pseudomonas syringae</taxon>
    </lineage>
</organism>
<name>A0AAU8LIF0_PSESX</name>
<feature type="region of interest" description="Disordered" evidence="1">
    <location>
        <begin position="1"/>
        <end position="62"/>
    </location>
</feature>
<feature type="compositionally biased region" description="Low complexity" evidence="1">
    <location>
        <begin position="1"/>
        <end position="12"/>
    </location>
</feature>
<protein>
    <submittedName>
        <fullName evidence="2">Membrane-targeted effector domain-containing toxin</fullName>
    </submittedName>
</protein>
<evidence type="ECO:0000256" key="1">
    <source>
        <dbReference type="SAM" id="MobiDB-lite"/>
    </source>
</evidence>
<feature type="compositionally biased region" description="Polar residues" evidence="1">
    <location>
        <begin position="25"/>
        <end position="41"/>
    </location>
</feature>
<dbReference type="Gene3D" id="3.40.50.11550">
    <property type="match status" value="1"/>
</dbReference>